<gene>
    <name evidence="2" type="ORF">SBAD_LOCUS9606</name>
</gene>
<dbReference type="EMBL" id="UZAM01012931">
    <property type="protein sequence ID" value="VDP24226.1"/>
    <property type="molecule type" value="Genomic_DNA"/>
</dbReference>
<sequence>MGILRRVAGLTRLGMSGIVISRRALVYSVCFSRLRSRSCDGWGMCCECVQKGRLSNCSLHIRPSKVQGTAKMNLVQIYERSLFQTPFVFCRSSDSGTGSGTLEALSDASASFCRSSDSGTGSGTLEALSDASASADPKRRSGDGR</sequence>
<keyword evidence="3" id="KW-1185">Reference proteome</keyword>
<dbReference type="WBParaSite" id="SBAD_0000995401-mRNA-1">
    <property type="protein sequence ID" value="SBAD_0000995401-mRNA-1"/>
    <property type="gene ID" value="SBAD_0000995401"/>
</dbReference>
<evidence type="ECO:0000256" key="1">
    <source>
        <dbReference type="SAM" id="MobiDB-lite"/>
    </source>
</evidence>
<reference evidence="4" key="1">
    <citation type="submission" date="2016-06" db="UniProtKB">
        <authorList>
            <consortium name="WormBaseParasite"/>
        </authorList>
    </citation>
    <scope>IDENTIFICATION</scope>
</reference>
<dbReference type="Proteomes" id="UP000270296">
    <property type="component" value="Unassembled WGS sequence"/>
</dbReference>
<reference evidence="2 3" key="2">
    <citation type="submission" date="2018-11" db="EMBL/GenBank/DDBJ databases">
        <authorList>
            <consortium name="Pathogen Informatics"/>
        </authorList>
    </citation>
    <scope>NUCLEOTIDE SEQUENCE [LARGE SCALE GENOMIC DNA]</scope>
</reference>
<dbReference type="AlphaFoldDB" id="A0A183J158"/>
<protein>
    <submittedName>
        <fullName evidence="4">Secreted protein</fullName>
    </submittedName>
</protein>
<accession>A0A183J158</accession>
<feature type="compositionally biased region" description="Basic and acidic residues" evidence="1">
    <location>
        <begin position="136"/>
        <end position="145"/>
    </location>
</feature>
<evidence type="ECO:0000313" key="3">
    <source>
        <dbReference type="Proteomes" id="UP000270296"/>
    </source>
</evidence>
<organism evidence="4">
    <name type="scientific">Soboliphyme baturini</name>
    <dbReference type="NCBI Taxonomy" id="241478"/>
    <lineage>
        <taxon>Eukaryota</taxon>
        <taxon>Metazoa</taxon>
        <taxon>Ecdysozoa</taxon>
        <taxon>Nematoda</taxon>
        <taxon>Enoplea</taxon>
        <taxon>Dorylaimia</taxon>
        <taxon>Dioctophymatida</taxon>
        <taxon>Dioctophymatoidea</taxon>
        <taxon>Soboliphymatidae</taxon>
        <taxon>Soboliphyme</taxon>
    </lineage>
</organism>
<name>A0A183J158_9BILA</name>
<evidence type="ECO:0000313" key="2">
    <source>
        <dbReference type="EMBL" id="VDP24226.1"/>
    </source>
</evidence>
<feature type="region of interest" description="Disordered" evidence="1">
    <location>
        <begin position="112"/>
        <end position="145"/>
    </location>
</feature>
<evidence type="ECO:0000313" key="4">
    <source>
        <dbReference type="WBParaSite" id="SBAD_0000995401-mRNA-1"/>
    </source>
</evidence>
<proteinExistence type="predicted"/>